<reference evidence="4 5" key="4">
    <citation type="journal article" date="2018" name="Environ. Microbiol. Rep.">
        <title>Phylogenetic distribution of roseobacticides in the Roseobacter group and their effect on microalgae.</title>
        <authorList>
            <person name="Sonnenschein E.C."/>
            <person name="Phippen C.B."/>
            <person name="Bentzon-Tilia M."/>
            <person name="Rasmussen S.A."/>
            <person name="Nielsen K.F."/>
            <person name="Gram L."/>
        </authorList>
    </citation>
    <scope>NUCLEOTIDE SEQUENCE [LARGE SCALE GENOMIC DNA]</scope>
    <source>
        <strain evidence="4 5">P36</strain>
    </source>
</reference>
<dbReference type="Pfam" id="PF01648">
    <property type="entry name" value="ACPS"/>
    <property type="match status" value="1"/>
</dbReference>
<accession>A0ABM6PD38</accession>
<dbReference type="InterPro" id="IPR008278">
    <property type="entry name" value="4-PPantetheinyl_Trfase_dom"/>
</dbReference>
<evidence type="ECO:0000259" key="3">
    <source>
        <dbReference type="Pfam" id="PF01648"/>
    </source>
</evidence>
<dbReference type="EMBL" id="CP010643">
    <property type="protein sequence ID" value="ATG35450.1"/>
    <property type="molecule type" value="Genomic_DNA"/>
</dbReference>
<feature type="domain" description="4'-phosphopantetheinyl transferase" evidence="3">
    <location>
        <begin position="118"/>
        <end position="223"/>
    </location>
</feature>
<dbReference type="InterPro" id="IPR050559">
    <property type="entry name" value="P-Pant_transferase_sf"/>
</dbReference>
<dbReference type="InterPro" id="IPR037143">
    <property type="entry name" value="4-PPantetheinyl_Trfase_dom_sf"/>
</dbReference>
<organism evidence="4 5">
    <name type="scientific">Phaeobacter piscinae</name>
    <dbReference type="NCBI Taxonomy" id="1580596"/>
    <lineage>
        <taxon>Bacteria</taxon>
        <taxon>Pseudomonadati</taxon>
        <taxon>Pseudomonadota</taxon>
        <taxon>Alphaproteobacteria</taxon>
        <taxon>Rhodobacterales</taxon>
        <taxon>Roseobacteraceae</taxon>
        <taxon>Phaeobacter</taxon>
    </lineage>
</organism>
<proteinExistence type="inferred from homology"/>
<reference evidence="4 5" key="1">
    <citation type="journal article" date="2017" name="Front. Microbiol.">
        <title>Phaeobacter piscinae sp. nov., a species of the Roseobacter group and potential aquaculture probiont.</title>
        <authorList>
            <person name="Sonnenschein E.C."/>
            <person name="Phippen C.B.W."/>
            <person name="Nielsen K.F."/>
            <person name="Mateiu R.V."/>
            <person name="Melchiorsen J."/>
            <person name="Gram L."/>
            <person name="Overmann J."/>
            <person name="Freese H.M."/>
        </authorList>
    </citation>
    <scope>NUCLEOTIDE SEQUENCE [LARGE SCALE GENOMIC DNA]</scope>
    <source>
        <strain evidence="4 5">P36</strain>
    </source>
</reference>
<dbReference type="Gene3D" id="3.90.470.20">
    <property type="entry name" value="4'-phosphopantetheinyl transferase domain"/>
    <property type="match status" value="2"/>
</dbReference>
<protein>
    <submittedName>
        <fullName evidence="4">4'-phosphopantetheinyl transferase-like protein</fullName>
    </submittedName>
</protein>
<evidence type="ECO:0000256" key="1">
    <source>
        <dbReference type="ARBA" id="ARBA00010990"/>
    </source>
</evidence>
<reference evidence="4 5" key="3">
    <citation type="journal article" date="2017" name="Int. J. Syst. Evol. Microbiol.">
        <title>Adaptation of Surface-Associated Bacteria to the Open Ocean: A Genomically Distinct Subpopulation of Phaeobacter gallaeciensis Colonizes Pacific Mesozooplankton.</title>
        <authorList>
            <person name="Freese H.M."/>
            <person name="Methner A."/>
            <person name="Overmann J."/>
        </authorList>
    </citation>
    <scope>NUCLEOTIDE SEQUENCE [LARGE SCALE GENOMIC DNA]</scope>
    <source>
        <strain evidence="4 5">P36</strain>
    </source>
</reference>
<evidence type="ECO:0000313" key="5">
    <source>
        <dbReference type="Proteomes" id="UP000218891"/>
    </source>
</evidence>
<evidence type="ECO:0000256" key="2">
    <source>
        <dbReference type="ARBA" id="ARBA00022679"/>
    </source>
</evidence>
<dbReference type="SUPFAM" id="SSF56214">
    <property type="entry name" value="4'-phosphopantetheinyl transferase"/>
    <property type="match status" value="2"/>
</dbReference>
<keyword evidence="2" id="KW-0808">Transferase</keyword>
<name>A0ABM6PD38_9RHOB</name>
<comment type="similarity">
    <text evidence="1">Belongs to the P-Pant transferase superfamily. Gsp/Sfp/HetI/AcpT family.</text>
</comment>
<keyword evidence="5" id="KW-1185">Reference proteome</keyword>
<evidence type="ECO:0000313" key="4">
    <source>
        <dbReference type="EMBL" id="ATG35450.1"/>
    </source>
</evidence>
<dbReference type="PANTHER" id="PTHR12215:SF10">
    <property type="entry name" value="L-AMINOADIPATE-SEMIALDEHYDE DEHYDROGENASE-PHOSPHOPANTETHEINYL TRANSFERASE"/>
    <property type="match status" value="1"/>
</dbReference>
<dbReference type="Proteomes" id="UP000218891">
    <property type="component" value="Chromosome"/>
</dbReference>
<reference evidence="4 5" key="2">
    <citation type="journal article" date="2017" name="Genome Biol. Evol.">
        <title>Trajectories and Drivers of Genome Evolution in Surface-Associated Marine Phaeobacter.</title>
        <authorList>
            <person name="Freese H.M."/>
            <person name="Sikorski J."/>
            <person name="Bunk B."/>
            <person name="Scheuner C."/>
            <person name="Meier-Kolthoff J.P."/>
            <person name="Sproer C."/>
            <person name="Gram L."/>
            <person name="Overmann J."/>
        </authorList>
    </citation>
    <scope>NUCLEOTIDE SEQUENCE [LARGE SCALE GENOMIC DNA]</scope>
    <source>
        <strain evidence="4 5">P36</strain>
    </source>
</reference>
<gene>
    <name evidence="4" type="ORF">PhaeoP36_01299</name>
</gene>
<sequence length="257" mass="28252">MTGSESGARLQPLQRGDVHLWQGTTCRDRGRSLDLSVLSDAERYHLDGLPLPGARALYLASHLALRRILAIYDGRPPRALRFKRAEGGKPRLVDGRGLEFNLSHSGEMWVLAVARHSAVGADIERLRNGDRSEEVARRFFAAEECSAVAGCPRHLRSEHFTQIWTMKEAYIKATGQGLALPLNSFAVSYTDSAPEVLRSAVGAVSDWTISCWAPAAGYRAAVAVHRADARVHHFSFVEEDDPAVSGSLLRKPHPVRP</sequence>
<dbReference type="PANTHER" id="PTHR12215">
    <property type="entry name" value="PHOSPHOPANTETHEINE TRANSFERASE"/>
    <property type="match status" value="1"/>
</dbReference>